<comment type="cofactor">
    <cofactor evidence="11">
        <name>heme b</name>
        <dbReference type="ChEBI" id="CHEBI:60344"/>
    </cofactor>
    <text evidence="11">Binds 1 heme b (iron(II)-protoporphyrin IX) group per subunit.</text>
</comment>
<dbReference type="PRINTS" id="PR00461">
    <property type="entry name" value="PLPEROXIDASE"/>
</dbReference>
<comment type="caution">
    <text evidence="15">The sequence shown here is derived from an EMBL/GenBank/DDBJ whole genome shotgun (WGS) entry which is preliminary data.</text>
</comment>
<evidence type="ECO:0000256" key="2">
    <source>
        <dbReference type="ARBA" id="ARBA00002322"/>
    </source>
</evidence>
<keyword evidence="6 11" id="KW-0479">Metal-binding</keyword>
<dbReference type="InterPro" id="IPR000823">
    <property type="entry name" value="Peroxidase_pln"/>
</dbReference>
<organism evidence="15 16">
    <name type="scientific">Dipteronia dyeriana</name>
    <dbReference type="NCBI Taxonomy" id="168575"/>
    <lineage>
        <taxon>Eukaryota</taxon>
        <taxon>Viridiplantae</taxon>
        <taxon>Streptophyta</taxon>
        <taxon>Embryophyta</taxon>
        <taxon>Tracheophyta</taxon>
        <taxon>Spermatophyta</taxon>
        <taxon>Magnoliopsida</taxon>
        <taxon>eudicotyledons</taxon>
        <taxon>Gunneridae</taxon>
        <taxon>Pentapetalae</taxon>
        <taxon>rosids</taxon>
        <taxon>malvids</taxon>
        <taxon>Sapindales</taxon>
        <taxon>Sapindaceae</taxon>
        <taxon>Hippocastanoideae</taxon>
        <taxon>Acereae</taxon>
        <taxon>Dipteronia</taxon>
    </lineage>
</organism>
<dbReference type="Pfam" id="PF00141">
    <property type="entry name" value="peroxidase"/>
    <property type="match status" value="1"/>
</dbReference>
<evidence type="ECO:0000256" key="3">
    <source>
        <dbReference type="ARBA" id="ARBA00012313"/>
    </source>
</evidence>
<dbReference type="GO" id="GO:0020037">
    <property type="term" value="F:heme binding"/>
    <property type="evidence" value="ECO:0007669"/>
    <property type="project" value="InterPro"/>
</dbReference>
<evidence type="ECO:0000256" key="9">
    <source>
        <dbReference type="ARBA" id="ARBA00023157"/>
    </source>
</evidence>
<feature type="domain" description="Plant heme peroxidase family profile" evidence="14">
    <location>
        <begin position="24"/>
        <end position="265"/>
    </location>
</feature>
<reference evidence="15" key="1">
    <citation type="journal article" date="2023" name="Plant J.">
        <title>Genome sequences and population genomics provide insights into the demographic history, inbreeding, and mutation load of two 'living fossil' tree species of Dipteronia.</title>
        <authorList>
            <person name="Feng Y."/>
            <person name="Comes H.P."/>
            <person name="Chen J."/>
            <person name="Zhu S."/>
            <person name="Lu R."/>
            <person name="Zhang X."/>
            <person name="Li P."/>
            <person name="Qiu J."/>
            <person name="Olsen K.M."/>
            <person name="Qiu Y."/>
        </authorList>
    </citation>
    <scope>NUCLEOTIDE SEQUENCE</scope>
    <source>
        <strain evidence="15">KIB01</strain>
    </source>
</reference>
<dbReference type="GO" id="GO:0046872">
    <property type="term" value="F:metal ion binding"/>
    <property type="evidence" value="ECO:0007669"/>
    <property type="project" value="UniProtKB-KW"/>
</dbReference>
<keyword evidence="8 11" id="KW-0408">Iron</keyword>
<evidence type="ECO:0000313" key="16">
    <source>
        <dbReference type="Proteomes" id="UP001280121"/>
    </source>
</evidence>
<feature type="binding site" evidence="11">
    <location>
        <position position="135"/>
    </location>
    <ligand>
        <name>Ca(2+)</name>
        <dbReference type="ChEBI" id="CHEBI:29108"/>
        <label>2</label>
    </ligand>
</feature>
<feature type="binding site" evidence="10">
    <location>
        <position position="115"/>
    </location>
    <ligand>
        <name>substrate</name>
    </ligand>
</feature>
<dbReference type="GO" id="GO:0140825">
    <property type="term" value="F:lactoperoxidase activity"/>
    <property type="evidence" value="ECO:0007669"/>
    <property type="project" value="UniProtKB-EC"/>
</dbReference>
<feature type="disulfide bond" evidence="12">
    <location>
        <begin position="72"/>
        <end position="261"/>
    </location>
</feature>
<evidence type="ECO:0000256" key="11">
    <source>
        <dbReference type="PIRSR" id="PIRSR600823-3"/>
    </source>
</evidence>
<dbReference type="AlphaFoldDB" id="A0AAD9WYD1"/>
<evidence type="ECO:0000256" key="1">
    <source>
        <dbReference type="ARBA" id="ARBA00000189"/>
    </source>
</evidence>
<sequence length="269" mass="29220">MVKMGAIEVLTGNAGEIRKRCRVGCEASILLDAVNNIPAEKDSIPNSSLSGFDVIDDIKTAIEKICPGVVSCADILWLAARDAVSFPFIKNMWEVPTGRRDGRVSLASEINANLPSPLSDFSSLLQLFINKSGHTIGVAHCAAFFNRLYNFTGKGDADPSLNATYAKFLRSQCPNPANATATVELDPGSSRSFDTNYNKTLLQQRGLLQSDAALLKNGSSFQLVQRFSNTNDFFDVFAKSMVKMGAIEVLTGNAGEIRKQCRVVNPKNY</sequence>
<keyword evidence="16" id="KW-1185">Reference proteome</keyword>
<feature type="binding site" evidence="11">
    <location>
        <position position="194"/>
    </location>
    <ligand>
        <name>Ca(2+)</name>
        <dbReference type="ChEBI" id="CHEBI:29108"/>
        <label>2</label>
    </ligand>
</feature>
<dbReference type="InterPro" id="IPR010255">
    <property type="entry name" value="Haem_peroxidase_sf"/>
</dbReference>
<feature type="binding site" evidence="11">
    <location>
        <position position="40"/>
    </location>
    <ligand>
        <name>Ca(2+)</name>
        <dbReference type="ChEBI" id="CHEBI:29108"/>
        <label>1</label>
    </ligand>
</feature>
<name>A0AAD9WYD1_9ROSI</name>
<comment type="cofactor">
    <cofactor evidence="11">
        <name>Ca(2+)</name>
        <dbReference type="ChEBI" id="CHEBI:29108"/>
    </cofactor>
    <text evidence="11">Binds 2 calcium ions per subunit.</text>
</comment>
<evidence type="ECO:0000256" key="10">
    <source>
        <dbReference type="PIRSR" id="PIRSR600823-2"/>
    </source>
</evidence>
<evidence type="ECO:0000256" key="8">
    <source>
        <dbReference type="ARBA" id="ARBA00023004"/>
    </source>
</evidence>
<dbReference type="InterPro" id="IPR033905">
    <property type="entry name" value="Secretory_peroxidase"/>
</dbReference>
<dbReference type="PRINTS" id="PR00458">
    <property type="entry name" value="PEROXIDASE"/>
</dbReference>
<feature type="binding site" evidence="11">
    <location>
        <position position="28"/>
    </location>
    <ligand>
        <name>Ca(2+)</name>
        <dbReference type="ChEBI" id="CHEBI:29108"/>
        <label>1</label>
    </ligand>
</feature>
<keyword evidence="7" id="KW-0560">Oxidoreductase</keyword>
<comment type="catalytic activity">
    <reaction evidence="1">
        <text>2 a phenolic donor + H2O2 = 2 a phenolic radical donor + 2 H2O</text>
        <dbReference type="Rhea" id="RHEA:56136"/>
        <dbReference type="ChEBI" id="CHEBI:15377"/>
        <dbReference type="ChEBI" id="CHEBI:16240"/>
        <dbReference type="ChEBI" id="CHEBI:139520"/>
        <dbReference type="ChEBI" id="CHEBI:139521"/>
        <dbReference type="EC" id="1.11.1.7"/>
    </reaction>
</comment>
<dbReference type="FunFam" id="1.10.420.10:FF:000001">
    <property type="entry name" value="Peroxidase"/>
    <property type="match status" value="1"/>
</dbReference>
<feature type="binding site" description="axial binding residue" evidence="11">
    <location>
        <position position="134"/>
    </location>
    <ligand>
        <name>heme b</name>
        <dbReference type="ChEBI" id="CHEBI:60344"/>
    </ligand>
    <ligandPart>
        <name>Fe</name>
        <dbReference type="ChEBI" id="CHEBI:18248"/>
    </ligandPart>
</feature>
<keyword evidence="5" id="KW-0349">Heme</keyword>
<evidence type="ECO:0000256" key="4">
    <source>
        <dbReference type="ARBA" id="ARBA00022559"/>
    </source>
</evidence>
<dbReference type="InterPro" id="IPR002016">
    <property type="entry name" value="Haem_peroxidase"/>
</dbReference>
<keyword evidence="11" id="KW-0106">Calcium</keyword>
<evidence type="ECO:0000256" key="12">
    <source>
        <dbReference type="PIRSR" id="PIRSR600823-5"/>
    </source>
</evidence>
<dbReference type="EMBL" id="JANJYI010000006">
    <property type="protein sequence ID" value="KAK2646635.1"/>
    <property type="molecule type" value="Genomic_DNA"/>
</dbReference>
<comment type="similarity">
    <text evidence="13">Belongs to the peroxidase family.</text>
</comment>
<dbReference type="Gene3D" id="1.10.520.10">
    <property type="match status" value="1"/>
</dbReference>
<dbReference type="Proteomes" id="UP001280121">
    <property type="component" value="Unassembled WGS sequence"/>
</dbReference>
<gene>
    <name evidence="15" type="ORF">Ddye_021830</name>
</gene>
<evidence type="ECO:0000256" key="6">
    <source>
        <dbReference type="ARBA" id="ARBA00022723"/>
    </source>
</evidence>
<feature type="disulfide bond" evidence="12">
    <location>
        <begin position="141"/>
        <end position="173"/>
    </location>
</feature>
<proteinExistence type="inferred from homology"/>
<evidence type="ECO:0000256" key="13">
    <source>
        <dbReference type="RuleBase" id="RU004241"/>
    </source>
</evidence>
<dbReference type="PROSITE" id="PS50873">
    <property type="entry name" value="PEROXIDASE_4"/>
    <property type="match status" value="1"/>
</dbReference>
<dbReference type="CDD" id="cd00693">
    <property type="entry name" value="secretory_peroxidase"/>
    <property type="match status" value="1"/>
</dbReference>
<accession>A0AAD9WYD1</accession>
<dbReference type="FunFam" id="1.10.520.10:FF:000028">
    <property type="entry name" value="Peroxidase"/>
    <property type="match status" value="1"/>
</dbReference>
<feature type="binding site" evidence="11">
    <location>
        <position position="24"/>
    </location>
    <ligand>
        <name>Ca(2+)</name>
        <dbReference type="ChEBI" id="CHEBI:29108"/>
        <label>1</label>
    </ligand>
</feature>
<feature type="binding site" evidence="11">
    <location>
        <position position="186"/>
    </location>
    <ligand>
        <name>Ca(2+)</name>
        <dbReference type="ChEBI" id="CHEBI:29108"/>
        <label>2</label>
    </ligand>
</feature>
<protein>
    <recommendedName>
        <fullName evidence="3">peroxidase</fullName>
        <ecNumber evidence="3">1.11.1.7</ecNumber>
    </recommendedName>
</protein>
<evidence type="ECO:0000256" key="5">
    <source>
        <dbReference type="ARBA" id="ARBA00022617"/>
    </source>
</evidence>
<evidence type="ECO:0000256" key="7">
    <source>
        <dbReference type="ARBA" id="ARBA00023002"/>
    </source>
</evidence>
<evidence type="ECO:0000259" key="14">
    <source>
        <dbReference type="PROSITE" id="PS50873"/>
    </source>
</evidence>
<dbReference type="GO" id="GO:0042744">
    <property type="term" value="P:hydrogen peroxide catabolic process"/>
    <property type="evidence" value="ECO:0007669"/>
    <property type="project" value="InterPro"/>
</dbReference>
<dbReference type="Gene3D" id="1.10.420.10">
    <property type="entry name" value="Peroxidase, domain 2"/>
    <property type="match status" value="1"/>
</dbReference>
<dbReference type="SUPFAM" id="SSF48113">
    <property type="entry name" value="Heme-dependent peroxidases"/>
    <property type="match status" value="1"/>
</dbReference>
<dbReference type="EC" id="1.11.1.7" evidence="3"/>
<keyword evidence="9 12" id="KW-1015">Disulfide bond</keyword>
<comment type="function">
    <text evidence="2">Removal of H(2)O(2), oxidation of toxic reductants, biosynthesis and degradation of lignin, suberization, auxin catabolism, response to environmental stresses such as wounding, pathogen attack and oxidative stress. These functions might be dependent on each isozyme/isoform in each plant tissue.</text>
</comment>
<evidence type="ECO:0000313" key="15">
    <source>
        <dbReference type="EMBL" id="KAK2646635.1"/>
    </source>
</evidence>
<dbReference type="GO" id="GO:0006979">
    <property type="term" value="P:response to oxidative stress"/>
    <property type="evidence" value="ECO:0007669"/>
    <property type="project" value="InterPro"/>
</dbReference>
<keyword evidence="4" id="KW-0575">Peroxidase</keyword>
<dbReference type="PANTHER" id="PTHR31235">
    <property type="entry name" value="PEROXIDASE 25-RELATED"/>
    <property type="match status" value="1"/>
</dbReference>